<dbReference type="Proteomes" id="UP000188268">
    <property type="component" value="Unassembled WGS sequence"/>
</dbReference>
<dbReference type="AlphaFoldDB" id="A0A1R3K1D1"/>
<dbReference type="Gramene" id="OMP00886">
    <property type="protein sequence ID" value="OMP00886"/>
    <property type="gene ID" value="CCACVL1_03268"/>
</dbReference>
<accession>A0A1R3K1D1</accession>
<dbReference type="EMBL" id="AWWV01006573">
    <property type="protein sequence ID" value="OMP00886.1"/>
    <property type="molecule type" value="Genomic_DNA"/>
</dbReference>
<sequence length="52" mass="5775">MERATAIGISDDAHSFKYKAVNSQPDILPNRKTLVTNKCIAMQCSLCTEMTQ</sequence>
<keyword evidence="2" id="KW-1185">Reference proteome</keyword>
<comment type="caution">
    <text evidence="1">The sequence shown here is derived from an EMBL/GenBank/DDBJ whole genome shotgun (WGS) entry which is preliminary data.</text>
</comment>
<organism evidence="1 2">
    <name type="scientific">Corchorus capsularis</name>
    <name type="common">Jute</name>
    <dbReference type="NCBI Taxonomy" id="210143"/>
    <lineage>
        <taxon>Eukaryota</taxon>
        <taxon>Viridiplantae</taxon>
        <taxon>Streptophyta</taxon>
        <taxon>Embryophyta</taxon>
        <taxon>Tracheophyta</taxon>
        <taxon>Spermatophyta</taxon>
        <taxon>Magnoliopsida</taxon>
        <taxon>eudicotyledons</taxon>
        <taxon>Gunneridae</taxon>
        <taxon>Pentapetalae</taxon>
        <taxon>rosids</taxon>
        <taxon>malvids</taxon>
        <taxon>Malvales</taxon>
        <taxon>Malvaceae</taxon>
        <taxon>Grewioideae</taxon>
        <taxon>Apeibeae</taxon>
        <taxon>Corchorus</taxon>
    </lineage>
</organism>
<reference evidence="1 2" key="1">
    <citation type="submission" date="2013-09" db="EMBL/GenBank/DDBJ databases">
        <title>Corchorus capsularis genome sequencing.</title>
        <authorList>
            <person name="Alam M."/>
            <person name="Haque M.S."/>
            <person name="Islam M.S."/>
            <person name="Emdad E.M."/>
            <person name="Islam M.M."/>
            <person name="Ahmed B."/>
            <person name="Halim A."/>
            <person name="Hossen Q.M.M."/>
            <person name="Hossain M.Z."/>
            <person name="Ahmed R."/>
            <person name="Khan M.M."/>
            <person name="Islam R."/>
            <person name="Rashid M.M."/>
            <person name="Khan S.A."/>
            <person name="Rahman M.S."/>
            <person name="Alam M."/>
        </authorList>
    </citation>
    <scope>NUCLEOTIDE SEQUENCE [LARGE SCALE GENOMIC DNA]</scope>
    <source>
        <strain evidence="2">cv. CVL-1</strain>
        <tissue evidence="1">Whole seedling</tissue>
    </source>
</reference>
<evidence type="ECO:0000313" key="2">
    <source>
        <dbReference type="Proteomes" id="UP000188268"/>
    </source>
</evidence>
<evidence type="ECO:0000313" key="1">
    <source>
        <dbReference type="EMBL" id="OMP00886.1"/>
    </source>
</evidence>
<protein>
    <submittedName>
        <fullName evidence="1">Uncharacterized protein</fullName>
    </submittedName>
</protein>
<gene>
    <name evidence="1" type="ORF">CCACVL1_03268</name>
</gene>
<proteinExistence type="predicted"/>
<name>A0A1R3K1D1_COCAP</name>